<evidence type="ECO:0000313" key="4">
    <source>
        <dbReference type="Proteomes" id="UP000216107"/>
    </source>
</evidence>
<proteinExistence type="predicted"/>
<evidence type="ECO:0008006" key="6">
    <source>
        <dbReference type="Google" id="ProtNLM"/>
    </source>
</evidence>
<evidence type="ECO:0000313" key="2">
    <source>
        <dbReference type="EMBL" id="KAF7599118.1"/>
    </source>
</evidence>
<dbReference type="EMBL" id="MDUX01000027">
    <property type="protein sequence ID" value="KAF7599118.1"/>
    <property type="molecule type" value="Genomic_DNA"/>
</dbReference>
<organism evidence="3 4">
    <name type="scientific">Candidatus Dactylopiibacterium carminicum</name>
    <dbReference type="NCBI Taxonomy" id="857335"/>
    <lineage>
        <taxon>Bacteria</taxon>
        <taxon>Pseudomonadati</taxon>
        <taxon>Pseudomonadota</taxon>
        <taxon>Betaproteobacteria</taxon>
        <taxon>Rhodocyclales</taxon>
        <taxon>Rhodocyclaceae</taxon>
        <taxon>Candidatus Dactylopiibacterium</taxon>
    </lineage>
</organism>
<evidence type="ECO:0000256" key="1">
    <source>
        <dbReference type="SAM" id="Phobius"/>
    </source>
</evidence>
<keyword evidence="1" id="KW-1133">Transmembrane helix</keyword>
<dbReference type="OrthoDB" id="5295180at2"/>
<dbReference type="InterPro" id="IPR008620">
    <property type="entry name" value="FixH"/>
</dbReference>
<reference evidence="3 4" key="2">
    <citation type="submission" date="2017-07" db="EMBL/GenBank/DDBJ databases">
        <title>Candidatus Dactylopiibacterium carminicum, a nitrogen-fixing symbiont of the cochineal insect Dactylopius coccus and Dactylopius opuntiae (Hemiptera: Coccoidea: Dactylopiidae).</title>
        <authorList>
            <person name="Vera A."/>
        </authorList>
    </citation>
    <scope>NUCLEOTIDE SEQUENCE [LARGE SCALE GENOMIC DNA]</scope>
    <source>
        <strain evidence="3 4">NFDCM</strain>
    </source>
</reference>
<dbReference type="AlphaFoldDB" id="A0A272ENK8"/>
<keyword evidence="1" id="KW-0812">Transmembrane</keyword>
<accession>A0A272ENK8</accession>
<evidence type="ECO:0000313" key="3">
    <source>
        <dbReference type="EMBL" id="PAS91702.1"/>
    </source>
</evidence>
<sequence>MPLSCMPASAPFSSCPEREHMSVQSVQCPWYRHAWVWFIISFPLAAVLGGFATWYLAWQSDDGLVVTDYYKRGLEINQSLATRDTARMLGLQAEMLWKDGRLSLQMQSSRELSWPDELTLDVMNATRASADQHVRMFRNGGLYLAELGETLPAGRWNLLLSDFGQTWQLHARVVLPSEAEIRFEP</sequence>
<dbReference type="EMBL" id="NMRN01000065">
    <property type="protein sequence ID" value="PAS91702.1"/>
    <property type="molecule type" value="Genomic_DNA"/>
</dbReference>
<keyword evidence="1" id="KW-0472">Membrane</keyword>
<comment type="caution">
    <text evidence="3">The sequence shown here is derived from an EMBL/GenBank/DDBJ whole genome shotgun (WGS) entry which is preliminary data.</text>
</comment>
<keyword evidence="5" id="KW-1185">Reference proteome</keyword>
<dbReference type="Pfam" id="PF05751">
    <property type="entry name" value="FixH"/>
    <property type="match status" value="1"/>
</dbReference>
<evidence type="ECO:0000313" key="5">
    <source>
        <dbReference type="Proteomes" id="UP000623509"/>
    </source>
</evidence>
<name>A0A272ENK8_9RHOO</name>
<dbReference type="Proteomes" id="UP000623509">
    <property type="component" value="Unassembled WGS sequence"/>
</dbReference>
<dbReference type="Proteomes" id="UP000216107">
    <property type="component" value="Unassembled WGS sequence"/>
</dbReference>
<feature type="transmembrane region" description="Helical" evidence="1">
    <location>
        <begin position="34"/>
        <end position="57"/>
    </location>
</feature>
<protein>
    <recommendedName>
        <fullName evidence="6">Nitrogen fixation protein FixH</fullName>
    </recommendedName>
</protein>
<gene>
    <name evidence="2" type="ORF">BGI27_09455</name>
    <name evidence="3" type="ORF">CGU29_15040</name>
</gene>
<reference evidence="2 5" key="1">
    <citation type="submission" date="2016-08" db="EMBL/GenBank/DDBJ databases">
        <title>Candidatus Dactylopiibacterium carminicum genome sequence.</title>
        <authorList>
            <person name="Ramirez-Puebla S.T."/>
            <person name="Ormeno-Orrillo E."/>
            <person name="Vera-Ponce De Leon A."/>
            <person name="Luis L."/>
            <person name="Sanchez-Flores A."/>
            <person name="Monica R."/>
            <person name="Martinez-Romero E."/>
        </authorList>
    </citation>
    <scope>NUCLEOTIDE SEQUENCE [LARGE SCALE GENOMIC DNA]</scope>
    <source>
        <strain evidence="2">END1</strain>
    </source>
</reference>